<dbReference type="PaxDb" id="2903-EOD31139"/>
<dbReference type="GO" id="GO:0005634">
    <property type="term" value="C:nucleus"/>
    <property type="evidence" value="ECO:0007669"/>
    <property type="project" value="TreeGrafter"/>
</dbReference>
<evidence type="ECO:0000256" key="4">
    <source>
        <dbReference type="SAM" id="Coils"/>
    </source>
</evidence>
<dbReference type="GO" id="GO:0048471">
    <property type="term" value="C:perinuclear region of cytoplasm"/>
    <property type="evidence" value="ECO:0007669"/>
    <property type="project" value="TreeGrafter"/>
</dbReference>
<keyword evidence="7" id="KW-1185">Reference proteome</keyword>
<dbReference type="eggNOG" id="KOG4308">
    <property type="taxonomic scope" value="Eukaryota"/>
</dbReference>
<evidence type="ECO:0000313" key="6">
    <source>
        <dbReference type="EnsemblProtists" id="EOD31139"/>
    </source>
</evidence>
<proteinExistence type="predicted"/>
<dbReference type="GO" id="GO:0006913">
    <property type="term" value="P:nucleocytoplasmic transport"/>
    <property type="evidence" value="ECO:0007669"/>
    <property type="project" value="TreeGrafter"/>
</dbReference>
<organism evidence="6 7">
    <name type="scientific">Emiliania huxleyi (strain CCMP1516)</name>
    <dbReference type="NCBI Taxonomy" id="280463"/>
    <lineage>
        <taxon>Eukaryota</taxon>
        <taxon>Haptista</taxon>
        <taxon>Haptophyta</taxon>
        <taxon>Prymnesiophyceae</taxon>
        <taxon>Isochrysidales</taxon>
        <taxon>Noelaerhabdaceae</taxon>
        <taxon>Emiliania</taxon>
    </lineage>
</organism>
<evidence type="ECO:0000256" key="1">
    <source>
        <dbReference type="ARBA" id="ARBA00022468"/>
    </source>
</evidence>
<dbReference type="SUPFAM" id="SSF52047">
    <property type="entry name" value="RNI-like"/>
    <property type="match status" value="1"/>
</dbReference>
<dbReference type="GeneID" id="17276412"/>
<dbReference type="PANTHER" id="PTHR24113">
    <property type="entry name" value="RAN GTPASE-ACTIVATING PROTEIN 1"/>
    <property type="match status" value="1"/>
</dbReference>
<dbReference type="GO" id="GO:0005096">
    <property type="term" value="F:GTPase activator activity"/>
    <property type="evidence" value="ECO:0007669"/>
    <property type="project" value="UniProtKB-KW"/>
</dbReference>
<keyword evidence="4" id="KW-0175">Coiled coil</keyword>
<feature type="region of interest" description="Disordered" evidence="5">
    <location>
        <begin position="1"/>
        <end position="27"/>
    </location>
</feature>
<name>A0A0D3K5V4_EMIH1</name>
<dbReference type="InterPro" id="IPR001611">
    <property type="entry name" value="Leu-rich_rpt"/>
</dbReference>
<dbReference type="InterPro" id="IPR027038">
    <property type="entry name" value="RanGap"/>
</dbReference>
<evidence type="ECO:0000313" key="7">
    <source>
        <dbReference type="Proteomes" id="UP000013827"/>
    </source>
</evidence>
<sequence length="663" mass="68353">MTSAGPPRTGLTGAHWQGKAFATRPATNTQRGLAAREALARELYAYRCGDSGLAPTRHGLNLFLAAVVKQAAGTEKAAGRTLRLRGLQLGPRSGKAIARALCGSGFGGLDLFNNPSLGDSGAAALLPLLGSGQITSVRLGACGLRSAFAPALSRALLASRDGAQLLTSLELGGVPSDAKIGSEAELSGANQLRAIAVSALAVLIGGGEAADGGCKALASLSLACNKYDLDRLAPLLGALSYADSLTSLDISENSLGDAGCQQPDVPRSSAQRRLSGMLTAAADTLAEDRHRPKTASVMRARERDLLLRDAFRLRLAQHLANPATREIGGGTANNEGGAPAAHGRQQPEAGTAAACECVLRAIDLSGNPLGDEGAAAFARGLPASSIAKLSLGCASIGDRGAAALASALYSTDSLRALHLPHNPIGDPGANALAVALAVHASLRTLDLNHAAVADEGAVALVRALQDNCSLRTLCLEQNNISADGGHSLLRELRRSDLGKASGARVTPPNETERAIAALAPAEPALAVATAELAALAEQRAVLEQRVACVLEEVRVTRSKAEPSATRRSKQMAAQMAHRAAAEERLAEARAEREREHGAFVAARDELQERVRTAQDSCMLFDMSASVAEIQRLEAALASAVARTGEANTRRVRAEEACVAASNT</sequence>
<dbReference type="PANTHER" id="PTHR24113:SF12">
    <property type="entry name" value="RAN GTPASE-ACTIVATING PROTEIN 1"/>
    <property type="match status" value="1"/>
</dbReference>
<reference evidence="7" key="1">
    <citation type="journal article" date="2013" name="Nature">
        <title>Pan genome of the phytoplankton Emiliania underpins its global distribution.</title>
        <authorList>
            <person name="Read B.A."/>
            <person name="Kegel J."/>
            <person name="Klute M.J."/>
            <person name="Kuo A."/>
            <person name="Lefebvre S.C."/>
            <person name="Maumus F."/>
            <person name="Mayer C."/>
            <person name="Miller J."/>
            <person name="Monier A."/>
            <person name="Salamov A."/>
            <person name="Young J."/>
            <person name="Aguilar M."/>
            <person name="Claverie J.M."/>
            <person name="Frickenhaus S."/>
            <person name="Gonzalez K."/>
            <person name="Herman E.K."/>
            <person name="Lin Y.C."/>
            <person name="Napier J."/>
            <person name="Ogata H."/>
            <person name="Sarno A.F."/>
            <person name="Shmutz J."/>
            <person name="Schroeder D."/>
            <person name="de Vargas C."/>
            <person name="Verret F."/>
            <person name="von Dassow P."/>
            <person name="Valentin K."/>
            <person name="Van de Peer Y."/>
            <person name="Wheeler G."/>
            <person name="Dacks J.B."/>
            <person name="Delwiche C.F."/>
            <person name="Dyhrman S.T."/>
            <person name="Glockner G."/>
            <person name="John U."/>
            <person name="Richards T."/>
            <person name="Worden A.Z."/>
            <person name="Zhang X."/>
            <person name="Grigoriev I.V."/>
            <person name="Allen A.E."/>
            <person name="Bidle K."/>
            <person name="Borodovsky M."/>
            <person name="Bowler C."/>
            <person name="Brownlee C."/>
            <person name="Cock J.M."/>
            <person name="Elias M."/>
            <person name="Gladyshev V.N."/>
            <person name="Groth M."/>
            <person name="Guda C."/>
            <person name="Hadaegh A."/>
            <person name="Iglesias-Rodriguez M.D."/>
            <person name="Jenkins J."/>
            <person name="Jones B.M."/>
            <person name="Lawson T."/>
            <person name="Leese F."/>
            <person name="Lindquist E."/>
            <person name="Lobanov A."/>
            <person name="Lomsadze A."/>
            <person name="Malik S.B."/>
            <person name="Marsh M.E."/>
            <person name="Mackinder L."/>
            <person name="Mock T."/>
            <person name="Mueller-Roeber B."/>
            <person name="Pagarete A."/>
            <person name="Parker M."/>
            <person name="Probert I."/>
            <person name="Quesneville H."/>
            <person name="Raines C."/>
            <person name="Rensing S.A."/>
            <person name="Riano-Pachon D.M."/>
            <person name="Richier S."/>
            <person name="Rokitta S."/>
            <person name="Shiraiwa Y."/>
            <person name="Soanes D.M."/>
            <person name="van der Giezen M."/>
            <person name="Wahlund T.M."/>
            <person name="Williams B."/>
            <person name="Wilson W."/>
            <person name="Wolfe G."/>
            <person name="Wurch L.L."/>
        </authorList>
    </citation>
    <scope>NUCLEOTIDE SEQUENCE</scope>
</reference>
<dbReference type="Proteomes" id="UP000013827">
    <property type="component" value="Unassembled WGS sequence"/>
</dbReference>
<dbReference type="Gene3D" id="3.80.10.10">
    <property type="entry name" value="Ribonuclease Inhibitor"/>
    <property type="match status" value="3"/>
</dbReference>
<dbReference type="SMART" id="SM00368">
    <property type="entry name" value="LRR_RI"/>
    <property type="match status" value="7"/>
</dbReference>
<feature type="coiled-coil region" evidence="4">
    <location>
        <begin position="525"/>
        <end position="598"/>
    </location>
</feature>
<keyword evidence="1" id="KW-0343">GTPase activation</keyword>
<dbReference type="InterPro" id="IPR032675">
    <property type="entry name" value="LRR_dom_sf"/>
</dbReference>
<dbReference type="RefSeq" id="XP_005783568.1">
    <property type="nucleotide sequence ID" value="XM_005783511.1"/>
</dbReference>
<dbReference type="GO" id="GO:0005829">
    <property type="term" value="C:cytosol"/>
    <property type="evidence" value="ECO:0007669"/>
    <property type="project" value="TreeGrafter"/>
</dbReference>
<accession>A0A0D3K5V4</accession>
<keyword evidence="3" id="KW-0677">Repeat</keyword>
<dbReference type="EnsemblProtists" id="EOD31139">
    <property type="protein sequence ID" value="EOD31139"/>
    <property type="gene ID" value="EMIHUDRAFT_203271"/>
</dbReference>
<keyword evidence="2" id="KW-0433">Leucine-rich repeat</keyword>
<dbReference type="AlphaFoldDB" id="A0A0D3K5V4"/>
<dbReference type="HOGENOM" id="CLU_414168_0_0_1"/>
<feature type="region of interest" description="Disordered" evidence="5">
    <location>
        <begin position="322"/>
        <end position="347"/>
    </location>
</feature>
<protein>
    <submittedName>
        <fullName evidence="6">Uncharacterized protein</fullName>
    </submittedName>
</protein>
<dbReference type="Pfam" id="PF13516">
    <property type="entry name" value="LRR_6"/>
    <property type="match status" value="4"/>
</dbReference>
<dbReference type="GO" id="GO:0031267">
    <property type="term" value="F:small GTPase binding"/>
    <property type="evidence" value="ECO:0007669"/>
    <property type="project" value="TreeGrafter"/>
</dbReference>
<reference evidence="6" key="2">
    <citation type="submission" date="2024-10" db="UniProtKB">
        <authorList>
            <consortium name="EnsemblProtists"/>
        </authorList>
    </citation>
    <scope>IDENTIFICATION</scope>
</reference>
<evidence type="ECO:0000256" key="3">
    <source>
        <dbReference type="ARBA" id="ARBA00022737"/>
    </source>
</evidence>
<evidence type="ECO:0000256" key="2">
    <source>
        <dbReference type="ARBA" id="ARBA00022614"/>
    </source>
</evidence>
<evidence type="ECO:0000256" key="5">
    <source>
        <dbReference type="SAM" id="MobiDB-lite"/>
    </source>
</evidence>
<dbReference type="KEGG" id="ehx:EMIHUDRAFT_203271"/>